<dbReference type="InterPro" id="IPR014327">
    <property type="entry name" value="RNA_pol_sigma70_bacteroid"/>
</dbReference>
<dbReference type="GO" id="GO:0016987">
    <property type="term" value="F:sigma factor activity"/>
    <property type="evidence" value="ECO:0007669"/>
    <property type="project" value="UniProtKB-KW"/>
</dbReference>
<dbReference type="PANTHER" id="PTHR43133">
    <property type="entry name" value="RNA POLYMERASE ECF-TYPE SIGMA FACTO"/>
    <property type="match status" value="1"/>
</dbReference>
<dbReference type="NCBIfam" id="TIGR02937">
    <property type="entry name" value="sigma70-ECF"/>
    <property type="match status" value="1"/>
</dbReference>
<dbReference type="AlphaFoldDB" id="A4BX44"/>
<dbReference type="Pfam" id="PF04542">
    <property type="entry name" value="Sigma70_r2"/>
    <property type="match status" value="1"/>
</dbReference>
<dbReference type="Gene3D" id="1.10.1740.10">
    <property type="match status" value="1"/>
</dbReference>
<evidence type="ECO:0000256" key="2">
    <source>
        <dbReference type="ARBA" id="ARBA00023015"/>
    </source>
</evidence>
<dbReference type="NCBIfam" id="TIGR02985">
    <property type="entry name" value="Sig70_bacteroi1"/>
    <property type="match status" value="1"/>
</dbReference>
<dbReference type="InterPro" id="IPR014284">
    <property type="entry name" value="RNA_pol_sigma-70_dom"/>
</dbReference>
<accession>A4BX44</accession>
<dbReference type="OrthoDB" id="1100095at2"/>
<gene>
    <name evidence="7" type="ORF">PI23P_03537</name>
</gene>
<dbReference type="EMBL" id="AAOG01000001">
    <property type="protein sequence ID" value="EAR13535.1"/>
    <property type="molecule type" value="Genomic_DNA"/>
</dbReference>
<comment type="similarity">
    <text evidence="1">Belongs to the sigma-70 factor family. ECF subfamily.</text>
</comment>
<dbReference type="STRING" id="313594.PI23P_03537"/>
<evidence type="ECO:0000313" key="8">
    <source>
        <dbReference type="Proteomes" id="UP000003053"/>
    </source>
</evidence>
<dbReference type="GO" id="GO:0003677">
    <property type="term" value="F:DNA binding"/>
    <property type="evidence" value="ECO:0007669"/>
    <property type="project" value="InterPro"/>
</dbReference>
<proteinExistence type="inferred from homology"/>
<protein>
    <submittedName>
        <fullName evidence="7">RNA polymerase ECF-type sigma factor</fullName>
    </submittedName>
</protein>
<keyword evidence="8" id="KW-1185">Reference proteome</keyword>
<dbReference type="InterPro" id="IPR039425">
    <property type="entry name" value="RNA_pol_sigma-70-like"/>
</dbReference>
<dbReference type="HOGENOM" id="CLU_047691_4_1_10"/>
<evidence type="ECO:0000313" key="7">
    <source>
        <dbReference type="EMBL" id="EAR13535.1"/>
    </source>
</evidence>
<dbReference type="PANTHER" id="PTHR43133:SF46">
    <property type="entry name" value="RNA POLYMERASE SIGMA-70 FACTOR ECF SUBFAMILY"/>
    <property type="match status" value="1"/>
</dbReference>
<evidence type="ECO:0000256" key="1">
    <source>
        <dbReference type="ARBA" id="ARBA00010641"/>
    </source>
</evidence>
<dbReference type="Proteomes" id="UP000003053">
    <property type="component" value="Unassembled WGS sequence"/>
</dbReference>
<evidence type="ECO:0000259" key="6">
    <source>
        <dbReference type="Pfam" id="PF08281"/>
    </source>
</evidence>
<feature type="domain" description="RNA polymerase sigma-70 region 2" evidence="5">
    <location>
        <begin position="35"/>
        <end position="102"/>
    </location>
</feature>
<sequence>MLTDFNRLEKKHDYCVEAFFISELKKGREAAYRHLYKLYYSELCNYASILSGSDEIAKDIVQLTLVKIWEKRKILDINTSLKGYLLKAIYNYFIDSKRKEKKQENLLQHLKQEALLEYIETSPEEIEQMHLLIAQEIELLPKKCKNIFILAKKEGLKYKEIAHKLNISIKTVERQISIALKKIRKKVTQSS</sequence>
<comment type="caution">
    <text evidence="7">The sequence shown here is derived from an EMBL/GenBank/DDBJ whole genome shotgun (WGS) entry which is preliminary data.</text>
</comment>
<dbReference type="InterPro" id="IPR007627">
    <property type="entry name" value="RNA_pol_sigma70_r2"/>
</dbReference>
<dbReference type="eggNOG" id="COG1595">
    <property type="taxonomic scope" value="Bacteria"/>
</dbReference>
<reference evidence="7 8" key="1">
    <citation type="submission" date="2006-02" db="EMBL/GenBank/DDBJ databases">
        <authorList>
            <person name="Murray A."/>
            <person name="Staley J."/>
            <person name="Ferriera S."/>
            <person name="Johnson J."/>
            <person name="Kravitz S."/>
            <person name="Halpern A."/>
            <person name="Remington K."/>
            <person name="Beeson K."/>
            <person name="Tran B."/>
            <person name="Rogers Y.-H."/>
            <person name="Friedman R."/>
            <person name="Venter J.C."/>
        </authorList>
    </citation>
    <scope>NUCLEOTIDE SEQUENCE [LARGE SCALE GENOMIC DNA]</scope>
    <source>
        <strain evidence="7 8">23-P</strain>
    </source>
</reference>
<dbReference type="SUPFAM" id="SSF88659">
    <property type="entry name" value="Sigma3 and sigma4 domains of RNA polymerase sigma factors"/>
    <property type="match status" value="1"/>
</dbReference>
<dbReference type="Pfam" id="PF08281">
    <property type="entry name" value="Sigma70_r4_2"/>
    <property type="match status" value="1"/>
</dbReference>
<keyword evidence="4" id="KW-0804">Transcription</keyword>
<dbReference type="InterPro" id="IPR013325">
    <property type="entry name" value="RNA_pol_sigma_r2"/>
</dbReference>
<dbReference type="GO" id="GO:0006352">
    <property type="term" value="P:DNA-templated transcription initiation"/>
    <property type="evidence" value="ECO:0007669"/>
    <property type="project" value="InterPro"/>
</dbReference>
<dbReference type="InterPro" id="IPR036388">
    <property type="entry name" value="WH-like_DNA-bd_sf"/>
</dbReference>
<evidence type="ECO:0000256" key="4">
    <source>
        <dbReference type="ARBA" id="ARBA00023163"/>
    </source>
</evidence>
<organism evidence="7 8">
    <name type="scientific">Polaribacter irgensii 23-P</name>
    <dbReference type="NCBI Taxonomy" id="313594"/>
    <lineage>
        <taxon>Bacteria</taxon>
        <taxon>Pseudomonadati</taxon>
        <taxon>Bacteroidota</taxon>
        <taxon>Flavobacteriia</taxon>
        <taxon>Flavobacteriales</taxon>
        <taxon>Flavobacteriaceae</taxon>
    </lineage>
</organism>
<dbReference type="InterPro" id="IPR013249">
    <property type="entry name" value="RNA_pol_sigma70_r4_t2"/>
</dbReference>
<evidence type="ECO:0000256" key="3">
    <source>
        <dbReference type="ARBA" id="ARBA00023082"/>
    </source>
</evidence>
<evidence type="ECO:0000259" key="5">
    <source>
        <dbReference type="Pfam" id="PF04542"/>
    </source>
</evidence>
<feature type="domain" description="RNA polymerase sigma factor 70 region 4 type 2" evidence="6">
    <location>
        <begin position="132"/>
        <end position="183"/>
    </location>
</feature>
<dbReference type="InterPro" id="IPR013324">
    <property type="entry name" value="RNA_pol_sigma_r3/r4-like"/>
</dbReference>
<keyword evidence="2" id="KW-0805">Transcription regulation</keyword>
<keyword evidence="3" id="KW-0731">Sigma factor</keyword>
<name>A4BX44_9FLAO</name>
<dbReference type="Gene3D" id="1.10.10.10">
    <property type="entry name" value="Winged helix-like DNA-binding domain superfamily/Winged helix DNA-binding domain"/>
    <property type="match status" value="1"/>
</dbReference>
<dbReference type="SUPFAM" id="SSF88946">
    <property type="entry name" value="Sigma2 domain of RNA polymerase sigma factors"/>
    <property type="match status" value="1"/>
</dbReference>